<dbReference type="SUPFAM" id="SSF51905">
    <property type="entry name" value="FAD/NAD(P)-binding domain"/>
    <property type="match status" value="1"/>
</dbReference>
<proteinExistence type="predicted"/>
<dbReference type="GO" id="GO:0016491">
    <property type="term" value="F:oxidoreductase activity"/>
    <property type="evidence" value="ECO:0007669"/>
    <property type="project" value="InterPro"/>
</dbReference>
<reference evidence="2" key="1">
    <citation type="submission" date="2019-10" db="EMBL/GenBank/DDBJ databases">
        <authorList>
            <person name="Paulsen S."/>
        </authorList>
    </citation>
    <scope>NUCLEOTIDE SEQUENCE</scope>
    <source>
        <strain evidence="2">LMG 19692</strain>
    </source>
</reference>
<dbReference type="PANTHER" id="PTHR46313">
    <property type="match status" value="1"/>
</dbReference>
<dbReference type="PANTHER" id="PTHR46313:SF3">
    <property type="entry name" value="PROLYCOPENE ISOMERASE, CHLOROPLASTIC"/>
    <property type="match status" value="1"/>
</dbReference>
<organism evidence="2 4">
    <name type="scientific">Pseudoalteromonas maricaloris</name>
    <dbReference type="NCBI Taxonomy" id="184924"/>
    <lineage>
        <taxon>Bacteria</taxon>
        <taxon>Pseudomonadati</taxon>
        <taxon>Pseudomonadota</taxon>
        <taxon>Gammaproteobacteria</taxon>
        <taxon>Alteromonadales</taxon>
        <taxon>Pseudoalteromonadaceae</taxon>
        <taxon>Pseudoalteromonas</taxon>
    </lineage>
</organism>
<evidence type="ECO:0000259" key="1">
    <source>
        <dbReference type="Pfam" id="PF01593"/>
    </source>
</evidence>
<name>A0A8I2KKC7_9GAMM</name>
<dbReference type="GO" id="GO:0016116">
    <property type="term" value="P:carotenoid metabolic process"/>
    <property type="evidence" value="ECO:0007669"/>
    <property type="project" value="InterPro"/>
</dbReference>
<dbReference type="InterPro" id="IPR036188">
    <property type="entry name" value="FAD/NAD-bd_sf"/>
</dbReference>
<dbReference type="InterPro" id="IPR002937">
    <property type="entry name" value="Amino_oxidase"/>
</dbReference>
<dbReference type="SMR" id="A0A8I2KKC7"/>
<feature type="domain" description="Amine oxidase" evidence="1">
    <location>
        <begin position="15"/>
        <end position="387"/>
    </location>
</feature>
<dbReference type="AlphaFoldDB" id="A0A8I2KKC7"/>
<dbReference type="Pfam" id="PF01593">
    <property type="entry name" value="Amino_oxidase"/>
    <property type="match status" value="1"/>
</dbReference>
<sequence>MSKNTKSVIIIGAGMSGLSTAAYSQMNGYETTIFELHETPGGCCTSWQRKDFTFDWCLSWLKGTGHKDEMSLIWNELGCLDDVSIYHIKTFNTVIFPDGQKVTFHADPDKLELSLIEQFPEDTKHIKEFCGYIRKLAGCSPHFPFLKNTGLMTWWEKAKMMWKLLPYMKTLMNTMSISIEDYSKRFNNPILAESLNWIIYDRLGNFPVMPFAFNIANAADKTIGVPDVGSLGLAKKLASRVEKLGGKIHYKAKVDQILVENNKAIGVRLSNGQEHFADYVISASDSYNTTQHLLKSAYPHPVMDKMYSQLHNDPKGIIFPSLVAVFIAVNKDYTDHDPYSTYLIDDKLKSELIGISHGGIAVQVRSTLLPKQAPEGKSVLYITYLTDSQPWQNLNANSVQSEHISIGRNSHTRRRRSVEYKVAKKDVGSKILQFLSQHFEELENNVEFIDVVTPLTCERYTKNYNGTVLGWDPFSPYSEEFEKYINRHGPTLPHLDNFYFSGHWGTSNGVAQAVASGRHIAQYLCLQDSKRFRVTPLLSHANTATQPKENEQYA</sequence>
<dbReference type="InterPro" id="IPR045892">
    <property type="entry name" value="CrtISO-like"/>
</dbReference>
<evidence type="ECO:0000313" key="5">
    <source>
        <dbReference type="Proteomes" id="UP001304419"/>
    </source>
</evidence>
<dbReference type="Gene3D" id="3.50.50.60">
    <property type="entry name" value="FAD/NAD(P)-binding domain"/>
    <property type="match status" value="2"/>
</dbReference>
<evidence type="ECO:0000313" key="4">
    <source>
        <dbReference type="Proteomes" id="UP000646877"/>
    </source>
</evidence>
<reference evidence="3 5" key="2">
    <citation type="submission" date="2023-10" db="EMBL/GenBank/DDBJ databases">
        <title>To unveil natural product biosynthetic capacity in Pseudoalteromonas.</title>
        <authorList>
            <person name="Wang J."/>
        </authorList>
    </citation>
    <scope>NUCLEOTIDE SEQUENCE [LARGE SCALE GENOMIC DNA]</scope>
    <source>
        <strain evidence="3 5">DSM 15914</strain>
    </source>
</reference>
<evidence type="ECO:0000313" key="3">
    <source>
        <dbReference type="EMBL" id="WOX27045.1"/>
    </source>
</evidence>
<gene>
    <name evidence="2" type="ORF">F9Y85_03355</name>
    <name evidence="3" type="ORF">R5H13_10210</name>
</gene>
<evidence type="ECO:0000313" key="2">
    <source>
        <dbReference type="EMBL" id="NLR20374.1"/>
    </source>
</evidence>
<protein>
    <submittedName>
        <fullName evidence="2">NAD(P)/FAD-dependent oxidoreductase</fullName>
    </submittedName>
</protein>
<dbReference type="EMBL" id="WEIA01000001">
    <property type="protein sequence ID" value="NLR20374.1"/>
    <property type="molecule type" value="Genomic_DNA"/>
</dbReference>
<dbReference type="Proteomes" id="UP001304419">
    <property type="component" value="Chromosome 1"/>
</dbReference>
<dbReference type="EMBL" id="CP137578">
    <property type="protein sequence ID" value="WOX27045.1"/>
    <property type="molecule type" value="Genomic_DNA"/>
</dbReference>
<keyword evidence="5" id="KW-1185">Reference proteome</keyword>
<dbReference type="RefSeq" id="WP_130126448.1">
    <property type="nucleotide sequence ID" value="NZ_CBCSDF010000006.1"/>
</dbReference>
<accession>A0A8I2KKC7</accession>
<dbReference type="Proteomes" id="UP000646877">
    <property type="component" value="Unassembled WGS sequence"/>
</dbReference>